<accession>A0ACC1RKV2</accession>
<evidence type="ECO:0000313" key="1">
    <source>
        <dbReference type="EMBL" id="KAJ3520543.1"/>
    </source>
</evidence>
<sequence>MAAAVDTGYIAGHLGLDQPVIATLTTEPTADLVATLLQAVAAKAHEFDTLYADKLQTDIELENAVRSSETRSQTFKATADKALKDVEEARQQLKDEGLQSKEVGLRCRDQGSQ</sequence>
<proteinExistence type="predicted"/>
<organism evidence="1 2">
    <name type="scientific">Fusarium decemcellulare</name>
    <dbReference type="NCBI Taxonomy" id="57161"/>
    <lineage>
        <taxon>Eukaryota</taxon>
        <taxon>Fungi</taxon>
        <taxon>Dikarya</taxon>
        <taxon>Ascomycota</taxon>
        <taxon>Pezizomycotina</taxon>
        <taxon>Sordariomycetes</taxon>
        <taxon>Hypocreomycetidae</taxon>
        <taxon>Hypocreales</taxon>
        <taxon>Nectriaceae</taxon>
        <taxon>Fusarium</taxon>
        <taxon>Fusarium decemcellulare species complex</taxon>
    </lineage>
</organism>
<comment type="caution">
    <text evidence="1">The sequence shown here is derived from an EMBL/GenBank/DDBJ whole genome shotgun (WGS) entry which is preliminary data.</text>
</comment>
<protein>
    <submittedName>
        <fullName evidence="1">Uncharacterized protein</fullName>
    </submittedName>
</protein>
<gene>
    <name evidence="1" type="ORF">NM208_g13664</name>
</gene>
<dbReference type="Proteomes" id="UP001148629">
    <property type="component" value="Unassembled WGS sequence"/>
</dbReference>
<evidence type="ECO:0000313" key="2">
    <source>
        <dbReference type="Proteomes" id="UP001148629"/>
    </source>
</evidence>
<dbReference type="EMBL" id="JANRMS010002874">
    <property type="protein sequence ID" value="KAJ3520543.1"/>
    <property type="molecule type" value="Genomic_DNA"/>
</dbReference>
<reference evidence="1" key="1">
    <citation type="submission" date="2022-08" db="EMBL/GenBank/DDBJ databases">
        <title>Genome Sequence of Fusarium decemcellulare.</title>
        <authorList>
            <person name="Buettner E."/>
        </authorList>
    </citation>
    <scope>NUCLEOTIDE SEQUENCE</scope>
    <source>
        <strain evidence="1">Babe19</strain>
    </source>
</reference>
<name>A0ACC1RKV2_9HYPO</name>
<keyword evidence="2" id="KW-1185">Reference proteome</keyword>